<accession>A0A9N7U9N8</accession>
<proteinExistence type="predicted"/>
<name>A0A9N7U9N8_PLEPL</name>
<dbReference type="AlphaFoldDB" id="A0A9N7U9N8"/>
<protein>
    <submittedName>
        <fullName evidence="2">Uncharacterized protein</fullName>
    </submittedName>
</protein>
<comment type="caution">
    <text evidence="2">The sequence shown here is derived from an EMBL/GenBank/DDBJ whole genome shotgun (WGS) entry which is preliminary data.</text>
</comment>
<evidence type="ECO:0000313" key="2">
    <source>
        <dbReference type="EMBL" id="CAB1426537.1"/>
    </source>
</evidence>
<feature type="compositionally biased region" description="Basic and acidic residues" evidence="1">
    <location>
        <begin position="1"/>
        <end position="16"/>
    </location>
</feature>
<organism evidence="2 3">
    <name type="scientific">Pleuronectes platessa</name>
    <name type="common">European plaice</name>
    <dbReference type="NCBI Taxonomy" id="8262"/>
    <lineage>
        <taxon>Eukaryota</taxon>
        <taxon>Metazoa</taxon>
        <taxon>Chordata</taxon>
        <taxon>Craniata</taxon>
        <taxon>Vertebrata</taxon>
        <taxon>Euteleostomi</taxon>
        <taxon>Actinopterygii</taxon>
        <taxon>Neopterygii</taxon>
        <taxon>Teleostei</taxon>
        <taxon>Neoteleostei</taxon>
        <taxon>Acanthomorphata</taxon>
        <taxon>Carangaria</taxon>
        <taxon>Pleuronectiformes</taxon>
        <taxon>Pleuronectoidei</taxon>
        <taxon>Pleuronectidae</taxon>
        <taxon>Pleuronectes</taxon>
    </lineage>
</organism>
<keyword evidence="3" id="KW-1185">Reference proteome</keyword>
<feature type="region of interest" description="Disordered" evidence="1">
    <location>
        <begin position="1"/>
        <end position="35"/>
    </location>
</feature>
<dbReference type="Proteomes" id="UP001153269">
    <property type="component" value="Unassembled WGS sequence"/>
</dbReference>
<reference evidence="2" key="1">
    <citation type="submission" date="2020-03" db="EMBL/GenBank/DDBJ databases">
        <authorList>
            <person name="Weist P."/>
        </authorList>
    </citation>
    <scope>NUCLEOTIDE SEQUENCE</scope>
</reference>
<evidence type="ECO:0000313" key="3">
    <source>
        <dbReference type="Proteomes" id="UP001153269"/>
    </source>
</evidence>
<evidence type="ECO:0000256" key="1">
    <source>
        <dbReference type="SAM" id="MobiDB-lite"/>
    </source>
</evidence>
<dbReference type="EMBL" id="CADEAL010000891">
    <property type="protein sequence ID" value="CAB1426537.1"/>
    <property type="molecule type" value="Genomic_DNA"/>
</dbReference>
<sequence length="142" mass="15552">MDPQCDRSRRDRKERSLSPPKAESGRRERSGTLDAKVWRSAPTRYTLLLSLSDNMVESLRPVSQEEDNPPAGRKLESVTYGATIPEKPLRSPFCSPDVATLSSAQTDPSRLPVSSMLCCSAAPQPPPAMTFDPCPGRQAPLI</sequence>
<gene>
    <name evidence="2" type="ORF">PLEPLA_LOCUS14473</name>
</gene>